<proteinExistence type="predicted"/>
<dbReference type="Proteomes" id="UP000649617">
    <property type="component" value="Unassembled WGS sequence"/>
</dbReference>
<name>A0A812L6G0_SYMPI</name>
<feature type="non-terminal residue" evidence="1">
    <location>
        <position position="393"/>
    </location>
</feature>
<evidence type="ECO:0000313" key="2">
    <source>
        <dbReference type="Proteomes" id="UP000649617"/>
    </source>
</evidence>
<dbReference type="EMBL" id="CAJNIZ010004853">
    <property type="protein sequence ID" value="CAE7236628.1"/>
    <property type="molecule type" value="Genomic_DNA"/>
</dbReference>
<dbReference type="Pfam" id="PF13385">
    <property type="entry name" value="Laminin_G_3"/>
    <property type="match status" value="2"/>
</dbReference>
<organism evidence="1 2">
    <name type="scientific">Symbiodinium pilosum</name>
    <name type="common">Dinoflagellate</name>
    <dbReference type="NCBI Taxonomy" id="2952"/>
    <lineage>
        <taxon>Eukaryota</taxon>
        <taxon>Sar</taxon>
        <taxon>Alveolata</taxon>
        <taxon>Dinophyceae</taxon>
        <taxon>Suessiales</taxon>
        <taxon>Symbiodiniaceae</taxon>
        <taxon>Symbiodinium</taxon>
    </lineage>
</organism>
<dbReference type="AlphaFoldDB" id="A0A812L6G0"/>
<dbReference type="OrthoDB" id="203208at2759"/>
<evidence type="ECO:0000313" key="1">
    <source>
        <dbReference type="EMBL" id="CAE7236628.1"/>
    </source>
</evidence>
<keyword evidence="2" id="KW-1185">Reference proteome</keyword>
<dbReference type="Gene3D" id="2.60.120.200">
    <property type="match status" value="2"/>
</dbReference>
<accession>A0A812L6G0</accession>
<sequence length="393" mass="43328">TTTATNTTLRTTTTTTTALYPAWDLSWDFRGSQIVSSSAYVVTLQGATMTDAGLYFDGIDQWAYIDPWEFGGPTTIEIFCAFDAAATWLATQPVFDFNSGGTVNHVYLHRNSQGALGIFQVERQDVSGAQEVSDGDFWTLGRWTHVVVTMDGQDMKLYRDGELRGHNSAGLEPYPIQRVRLEEDLGLLGDGYSRSLQEDGTSQSPLAVHLQGATLTPTGLYFDGIDQWAYIDPWEFGGPTTIEIFCAFDENATWLAAQPVFDFNSGGLVNQVYLRRDSQGALGIFEVGRQDSDGSQQVTDGDFWALGQWTHVVVTMDMKLYRDGELRGHNSAGLEPYPIQRVDHMLGKSYDSTYFHGTMAFLRVWDGVALTAGHISALYDDALGRTTSTSSTA</sequence>
<protein>
    <recommendedName>
        <fullName evidence="3">LamG-like jellyroll fold domain-containing protein</fullName>
    </recommendedName>
</protein>
<dbReference type="InterPro" id="IPR013320">
    <property type="entry name" value="ConA-like_dom_sf"/>
</dbReference>
<gene>
    <name evidence="1" type="ORF">SPIL2461_LOCUS3867</name>
</gene>
<dbReference type="SUPFAM" id="SSF49899">
    <property type="entry name" value="Concanavalin A-like lectins/glucanases"/>
    <property type="match status" value="2"/>
</dbReference>
<comment type="caution">
    <text evidence="1">The sequence shown here is derived from an EMBL/GenBank/DDBJ whole genome shotgun (WGS) entry which is preliminary data.</text>
</comment>
<reference evidence="1" key="1">
    <citation type="submission" date="2021-02" db="EMBL/GenBank/DDBJ databases">
        <authorList>
            <person name="Dougan E. K."/>
            <person name="Rhodes N."/>
            <person name="Thang M."/>
            <person name="Chan C."/>
        </authorList>
    </citation>
    <scope>NUCLEOTIDE SEQUENCE</scope>
</reference>
<evidence type="ECO:0008006" key="3">
    <source>
        <dbReference type="Google" id="ProtNLM"/>
    </source>
</evidence>
<feature type="non-terminal residue" evidence="1">
    <location>
        <position position="1"/>
    </location>
</feature>